<organism evidence="1 2">
    <name type="scientific">Neonectria punicea</name>
    <dbReference type="NCBI Taxonomy" id="979145"/>
    <lineage>
        <taxon>Eukaryota</taxon>
        <taxon>Fungi</taxon>
        <taxon>Dikarya</taxon>
        <taxon>Ascomycota</taxon>
        <taxon>Pezizomycotina</taxon>
        <taxon>Sordariomycetes</taxon>
        <taxon>Hypocreomycetidae</taxon>
        <taxon>Hypocreales</taxon>
        <taxon>Nectriaceae</taxon>
        <taxon>Neonectria</taxon>
    </lineage>
</organism>
<proteinExistence type="predicted"/>
<sequence length="241" mass="26218">MSGLSEKFVASVAQALNAAHVPCVLWGHYLLTVHGVPSIIGSIDFVVPDPCLQMGAEVLAQFSNLASCSNAACLTSSPERPTPPPSFHVHIKSSEVTVSLFLQSETLWFLPPLDNRLLPAENLDLPPSFILASDTTVLPPWRPGRGSGVFTSTEIPVVVPKSHILLQAFLLLHARDAWNPARGFSISMIAYMEECVAADELLDANQLPELLRKLYMELMGGKTPVRQWTKELQRALGGVVT</sequence>
<name>A0ABR1HKJ4_9HYPO</name>
<reference evidence="1 2" key="1">
    <citation type="journal article" date="2025" name="Microbiol. Resour. Announc.">
        <title>Draft genome sequences for Neonectria magnoliae and Neonectria punicea, canker pathogens of Liriodendron tulipifera and Acer saccharum in West Virginia.</title>
        <authorList>
            <person name="Petronek H.M."/>
            <person name="Kasson M.T."/>
            <person name="Metheny A.M."/>
            <person name="Stauder C.M."/>
            <person name="Lovett B."/>
            <person name="Lynch S.C."/>
            <person name="Garnas J.R."/>
            <person name="Kasson L.R."/>
            <person name="Stajich J.E."/>
        </authorList>
    </citation>
    <scope>NUCLEOTIDE SEQUENCE [LARGE SCALE GENOMIC DNA]</scope>
    <source>
        <strain evidence="1 2">NRRL 64653</strain>
    </source>
</reference>
<dbReference type="EMBL" id="JAZAVJ010000021">
    <property type="protein sequence ID" value="KAK7421631.1"/>
    <property type="molecule type" value="Genomic_DNA"/>
</dbReference>
<evidence type="ECO:0000313" key="1">
    <source>
        <dbReference type="EMBL" id="KAK7421631.1"/>
    </source>
</evidence>
<dbReference type="Proteomes" id="UP001498476">
    <property type="component" value="Unassembled WGS sequence"/>
</dbReference>
<protein>
    <recommendedName>
        <fullName evidence="3">Thioredoxin reductase</fullName>
    </recommendedName>
</protein>
<keyword evidence="2" id="KW-1185">Reference proteome</keyword>
<evidence type="ECO:0000313" key="2">
    <source>
        <dbReference type="Proteomes" id="UP001498476"/>
    </source>
</evidence>
<gene>
    <name evidence="1" type="ORF">QQX98_002098</name>
</gene>
<comment type="caution">
    <text evidence="1">The sequence shown here is derived from an EMBL/GenBank/DDBJ whole genome shotgun (WGS) entry which is preliminary data.</text>
</comment>
<accession>A0ABR1HKJ4</accession>
<evidence type="ECO:0008006" key="3">
    <source>
        <dbReference type="Google" id="ProtNLM"/>
    </source>
</evidence>